<name>A0A2N7AS75_9LACO</name>
<feature type="domain" description="SIS" evidence="2">
    <location>
        <begin position="28"/>
        <end position="151"/>
    </location>
</feature>
<evidence type="ECO:0000313" key="4">
    <source>
        <dbReference type="Proteomes" id="UP000235649"/>
    </source>
</evidence>
<dbReference type="SUPFAM" id="SSF53697">
    <property type="entry name" value="SIS domain"/>
    <property type="match status" value="1"/>
</dbReference>
<keyword evidence="4" id="KW-1185">Reference proteome</keyword>
<comment type="caution">
    <text evidence="3">The sequence shown here is derived from an EMBL/GenBank/DDBJ whole genome shotgun (WGS) entry which is preliminary data.</text>
</comment>
<dbReference type="Proteomes" id="UP000235649">
    <property type="component" value="Unassembled WGS sequence"/>
</dbReference>
<reference evidence="3 4" key="1">
    <citation type="submission" date="2017-05" db="EMBL/GenBank/DDBJ databases">
        <title>Lactobacillus nurukis nov., sp. nov., isolated from nuruk.</title>
        <authorList>
            <person name="Kim S.-J."/>
        </authorList>
    </citation>
    <scope>NUCLEOTIDE SEQUENCE [LARGE SCALE GENOMIC DNA]</scope>
    <source>
        <strain evidence="3 4">SYF10-1a</strain>
    </source>
</reference>
<dbReference type="InterPro" id="IPR017552">
    <property type="entry name" value="PHI/rmpB"/>
</dbReference>
<proteinExistence type="inferred from homology"/>
<accession>A0A2N7AS75</accession>
<evidence type="ECO:0000313" key="3">
    <source>
        <dbReference type="EMBL" id="PMD68197.1"/>
    </source>
</evidence>
<evidence type="ECO:0000256" key="1">
    <source>
        <dbReference type="ARBA" id="ARBA00009235"/>
    </source>
</evidence>
<dbReference type="PROSITE" id="PS51464">
    <property type="entry name" value="SIS"/>
    <property type="match status" value="1"/>
</dbReference>
<dbReference type="OrthoDB" id="9797832at2"/>
<sequence length="187" mass="20376">MESKNMKTIIQELDKYSSGVSEESIQEISQTILEVNRVFVAGAGRSGYAARGFAMRLMHLNIRSFFIGEPTTPSIGKNDLLVIGSGSGATTSLVDNAKKAKSAGARIATITIYPEAPIGRMSDVIVVVPGETPKKVTNNMDTVKSIQPMGSLFEQLSWLTYDSIILNLMNLMTETTESMFPRHANLE</sequence>
<dbReference type="EMBL" id="NIPR01000052">
    <property type="protein sequence ID" value="PMD68197.1"/>
    <property type="molecule type" value="Genomic_DNA"/>
</dbReference>
<dbReference type="GO" id="GO:1901135">
    <property type="term" value="P:carbohydrate derivative metabolic process"/>
    <property type="evidence" value="ECO:0007669"/>
    <property type="project" value="InterPro"/>
</dbReference>
<dbReference type="Gene3D" id="3.40.50.10490">
    <property type="entry name" value="Glucose-6-phosphate isomerase like protein, domain 1"/>
    <property type="match status" value="1"/>
</dbReference>
<dbReference type="PANTHER" id="PTHR43443">
    <property type="entry name" value="3-HEXULOSE-6-PHOSPHATE ISOMERASE"/>
    <property type="match status" value="1"/>
</dbReference>
<dbReference type="AlphaFoldDB" id="A0A2N7AS75"/>
<dbReference type="PANTHER" id="PTHR43443:SF1">
    <property type="entry name" value="3-HEXULOSE-6-PHOSPHATE ISOMERASE"/>
    <property type="match status" value="1"/>
</dbReference>
<dbReference type="GO" id="GO:0016853">
    <property type="term" value="F:isomerase activity"/>
    <property type="evidence" value="ECO:0007669"/>
    <property type="project" value="UniProtKB-KW"/>
</dbReference>
<dbReference type="CDD" id="cd05005">
    <property type="entry name" value="SIS_PHI"/>
    <property type="match status" value="1"/>
</dbReference>
<comment type="similarity">
    <text evidence="1">Belongs to the SIS family. PHI subfamily.</text>
</comment>
<dbReference type="InterPro" id="IPR001347">
    <property type="entry name" value="SIS_dom"/>
</dbReference>
<dbReference type="InterPro" id="IPR046348">
    <property type="entry name" value="SIS_dom_sf"/>
</dbReference>
<dbReference type="Pfam" id="PF01380">
    <property type="entry name" value="SIS"/>
    <property type="match status" value="1"/>
</dbReference>
<gene>
    <name evidence="3" type="primary">hxlB</name>
    <name evidence="3" type="ORF">CBP76_11400</name>
</gene>
<keyword evidence="3" id="KW-0413">Isomerase</keyword>
<dbReference type="GO" id="GO:0097367">
    <property type="term" value="F:carbohydrate derivative binding"/>
    <property type="evidence" value="ECO:0007669"/>
    <property type="project" value="InterPro"/>
</dbReference>
<dbReference type="RefSeq" id="WP_102196982.1">
    <property type="nucleotide sequence ID" value="NZ_NIPR01000052.1"/>
</dbReference>
<evidence type="ECO:0000259" key="2">
    <source>
        <dbReference type="PROSITE" id="PS51464"/>
    </source>
</evidence>
<organism evidence="3 4">
    <name type="scientific">Companilactobacillus nuruki</name>
    <dbReference type="NCBI Taxonomy" id="1993540"/>
    <lineage>
        <taxon>Bacteria</taxon>
        <taxon>Bacillati</taxon>
        <taxon>Bacillota</taxon>
        <taxon>Bacilli</taxon>
        <taxon>Lactobacillales</taxon>
        <taxon>Lactobacillaceae</taxon>
        <taxon>Companilactobacillus</taxon>
    </lineage>
</organism>
<protein>
    <submittedName>
        <fullName evidence="3">6-phospho-3-hexuloisomerase</fullName>
    </submittedName>
</protein>
<dbReference type="NCBIfam" id="TIGR03127">
    <property type="entry name" value="RuMP_HxlB"/>
    <property type="match status" value="1"/>
</dbReference>